<organism evidence="1 2">
    <name type="scientific">Scytonema hofmannii PCC 7110</name>
    <dbReference type="NCBI Taxonomy" id="128403"/>
    <lineage>
        <taxon>Bacteria</taxon>
        <taxon>Bacillati</taxon>
        <taxon>Cyanobacteriota</taxon>
        <taxon>Cyanophyceae</taxon>
        <taxon>Nostocales</taxon>
        <taxon>Scytonemataceae</taxon>
        <taxon>Scytonema</taxon>
    </lineage>
</organism>
<dbReference type="AlphaFoldDB" id="A0A139XH90"/>
<dbReference type="STRING" id="128403.WA1_02655"/>
<dbReference type="OrthoDB" id="464342at2"/>
<protein>
    <submittedName>
        <fullName evidence="1">Uncharacterized protein</fullName>
    </submittedName>
</protein>
<reference evidence="1 2" key="1">
    <citation type="journal article" date="2013" name="Genome Biol. Evol.">
        <title>Genomes of Stigonematalean cyanobacteria (subsection V) and the evolution of oxygenic photosynthesis from prokaryotes to plastids.</title>
        <authorList>
            <person name="Dagan T."/>
            <person name="Roettger M."/>
            <person name="Stucken K."/>
            <person name="Landan G."/>
            <person name="Koch R."/>
            <person name="Major P."/>
            <person name="Gould S.B."/>
            <person name="Goremykin V.V."/>
            <person name="Rippka R."/>
            <person name="Tandeau de Marsac N."/>
            <person name="Gugger M."/>
            <person name="Lockhart P.J."/>
            <person name="Allen J.F."/>
            <person name="Brune I."/>
            <person name="Maus I."/>
            <person name="Puhler A."/>
            <person name="Martin W.F."/>
        </authorList>
    </citation>
    <scope>NUCLEOTIDE SEQUENCE [LARGE SCALE GENOMIC DNA]</scope>
    <source>
        <strain evidence="1 2">PCC 7110</strain>
    </source>
</reference>
<comment type="caution">
    <text evidence="1">The sequence shown here is derived from an EMBL/GenBank/DDBJ whole genome shotgun (WGS) entry which is preliminary data.</text>
</comment>
<dbReference type="EMBL" id="ANNX02000012">
    <property type="protein sequence ID" value="KYC44060.1"/>
    <property type="molecule type" value="Genomic_DNA"/>
</dbReference>
<dbReference type="RefSeq" id="WP_017741360.1">
    <property type="nucleotide sequence ID" value="NZ_KQ976354.1"/>
</dbReference>
<gene>
    <name evidence="1" type="ORF">WA1_02655</name>
</gene>
<name>A0A139XH90_9CYAN</name>
<accession>A0A139XH90</accession>
<proteinExistence type="predicted"/>
<keyword evidence="2" id="KW-1185">Reference proteome</keyword>
<evidence type="ECO:0000313" key="1">
    <source>
        <dbReference type="EMBL" id="KYC44060.1"/>
    </source>
</evidence>
<evidence type="ECO:0000313" key="2">
    <source>
        <dbReference type="Proteomes" id="UP000076925"/>
    </source>
</evidence>
<dbReference type="Gene3D" id="3.40.50.1460">
    <property type="match status" value="1"/>
</dbReference>
<dbReference type="Proteomes" id="UP000076925">
    <property type="component" value="Unassembled WGS sequence"/>
</dbReference>
<sequence>MSREALVVGINQYSFFKDTPTSKAKNLTTPATDAEAIAQLLEAHNNFRVTRLPVSNINGKLQVDPDKPLKIEELEKAILNLFLPESEKPPETALSPQHQLLLQMHPLYCQRLNPNFVKMHFWEKIDVLNYNLTTKYTGLTVTVPVRFPSKVLVLV</sequence>